<gene>
    <name evidence="12" type="primary">recN</name>
</gene>
<evidence type="ECO:0000256" key="5">
    <source>
        <dbReference type="ARBA" id="ARBA00022763"/>
    </source>
</evidence>
<accession>A0A8B6X664</accession>
<evidence type="ECO:0000313" key="11">
    <source>
        <dbReference type="Proteomes" id="UP000675920"/>
    </source>
</evidence>
<dbReference type="InterPro" id="IPR004604">
    <property type="entry name" value="DNA_recomb/repair_RecN"/>
</dbReference>
<evidence type="ECO:0000256" key="3">
    <source>
        <dbReference type="ARBA" id="ARBA00021315"/>
    </source>
</evidence>
<dbReference type="PANTHER" id="PTHR11059:SF0">
    <property type="entry name" value="DNA REPAIR PROTEIN RECN"/>
    <property type="match status" value="1"/>
</dbReference>
<dbReference type="Gene3D" id="3.40.50.300">
    <property type="entry name" value="P-loop containing nucleotide triphosphate hydrolases"/>
    <property type="match status" value="2"/>
</dbReference>
<dbReference type="GO" id="GO:0043590">
    <property type="term" value="C:bacterial nucleoid"/>
    <property type="evidence" value="ECO:0007669"/>
    <property type="project" value="TreeGrafter"/>
</dbReference>
<dbReference type="PIRSF" id="PIRSF003128">
    <property type="entry name" value="RecN"/>
    <property type="match status" value="1"/>
</dbReference>
<proteinExistence type="inferred from homology"/>
<keyword evidence="6" id="KW-0067">ATP-binding</keyword>
<keyword evidence="11" id="KW-1185">Reference proteome</keyword>
<dbReference type="Pfam" id="PF02463">
    <property type="entry name" value="SMC_N"/>
    <property type="match status" value="1"/>
</dbReference>
<dbReference type="GO" id="GO:0006310">
    <property type="term" value="P:DNA recombination"/>
    <property type="evidence" value="ECO:0007669"/>
    <property type="project" value="InterPro"/>
</dbReference>
<dbReference type="FunFam" id="3.40.50.300:FF:000356">
    <property type="entry name" value="DNA repair protein RecN"/>
    <property type="match status" value="1"/>
</dbReference>
<dbReference type="GO" id="GO:0009432">
    <property type="term" value="P:SOS response"/>
    <property type="evidence" value="ECO:0007669"/>
    <property type="project" value="UniProtKB-ARBA"/>
</dbReference>
<dbReference type="OrthoDB" id="9806954at2"/>
<organism evidence="11 12">
    <name type="scientific">Derxia gummosa DSM 723</name>
    <dbReference type="NCBI Taxonomy" id="1121388"/>
    <lineage>
        <taxon>Bacteria</taxon>
        <taxon>Pseudomonadati</taxon>
        <taxon>Pseudomonadota</taxon>
        <taxon>Betaproteobacteria</taxon>
        <taxon>Burkholderiales</taxon>
        <taxon>Alcaligenaceae</taxon>
        <taxon>Derxia</taxon>
    </lineage>
</organism>
<dbReference type="Proteomes" id="UP000675920">
    <property type="component" value="Unplaced"/>
</dbReference>
<feature type="domain" description="AAA+ ATPase" evidence="10">
    <location>
        <begin position="21"/>
        <end position="507"/>
    </location>
</feature>
<dbReference type="RefSeq" id="WP_028312627.1">
    <property type="nucleotide sequence ID" value="NZ_KI519499.1"/>
</dbReference>
<dbReference type="SUPFAM" id="SSF52540">
    <property type="entry name" value="P-loop containing nucleoside triphosphate hydrolases"/>
    <property type="match status" value="1"/>
</dbReference>
<evidence type="ECO:0000256" key="4">
    <source>
        <dbReference type="ARBA" id="ARBA00022741"/>
    </source>
</evidence>
<comment type="function">
    <text evidence="1 9">May be involved in recombinational repair of damaged DNA.</text>
</comment>
<evidence type="ECO:0000256" key="7">
    <source>
        <dbReference type="ARBA" id="ARBA00023204"/>
    </source>
</evidence>
<evidence type="ECO:0000259" key="10">
    <source>
        <dbReference type="SMART" id="SM00382"/>
    </source>
</evidence>
<dbReference type="InterPro" id="IPR027417">
    <property type="entry name" value="P-loop_NTPase"/>
</dbReference>
<dbReference type="NCBIfam" id="NF008121">
    <property type="entry name" value="PRK10869.1"/>
    <property type="match status" value="1"/>
</dbReference>
<dbReference type="FunFam" id="3.40.50.300:FF:000319">
    <property type="entry name" value="DNA repair protein RecN"/>
    <property type="match status" value="1"/>
</dbReference>
<dbReference type="PANTHER" id="PTHR11059">
    <property type="entry name" value="DNA REPAIR PROTEIN RECN"/>
    <property type="match status" value="1"/>
</dbReference>
<dbReference type="AlphaFoldDB" id="A0A8B6X664"/>
<dbReference type="GO" id="GO:0005524">
    <property type="term" value="F:ATP binding"/>
    <property type="evidence" value="ECO:0007669"/>
    <property type="project" value="UniProtKB-KW"/>
</dbReference>
<dbReference type="NCBIfam" id="TIGR00634">
    <property type="entry name" value="recN"/>
    <property type="match status" value="1"/>
</dbReference>
<dbReference type="CDD" id="cd03241">
    <property type="entry name" value="ABC_RecN"/>
    <property type="match status" value="2"/>
</dbReference>
<keyword evidence="7 9" id="KW-0234">DNA repair</keyword>
<reference evidence="12" key="1">
    <citation type="submission" date="2025-08" db="UniProtKB">
        <authorList>
            <consortium name="RefSeq"/>
        </authorList>
    </citation>
    <scope>IDENTIFICATION</scope>
</reference>
<evidence type="ECO:0000256" key="8">
    <source>
        <dbReference type="ARBA" id="ARBA00033408"/>
    </source>
</evidence>
<dbReference type="GO" id="GO:0006281">
    <property type="term" value="P:DNA repair"/>
    <property type="evidence" value="ECO:0007669"/>
    <property type="project" value="UniProtKB-KW"/>
</dbReference>
<keyword evidence="5 9" id="KW-0227">DNA damage</keyword>
<evidence type="ECO:0000256" key="1">
    <source>
        <dbReference type="ARBA" id="ARBA00003618"/>
    </source>
</evidence>
<comment type="similarity">
    <text evidence="2 9">Belongs to the RecN family.</text>
</comment>
<dbReference type="SMART" id="SM00382">
    <property type="entry name" value="AAA"/>
    <property type="match status" value="1"/>
</dbReference>
<dbReference type="InterPro" id="IPR003593">
    <property type="entry name" value="AAA+_ATPase"/>
</dbReference>
<sequence length="551" mass="58962">MLVQLNIRDFVIVRECHIDFGGGFTVFSGETGAGKSILIDALALALGAKTDAGVVREGASRTDISATFDTPAEADAWLAEHELAADPGTVLLRRTVDAQGRSKAWINGTSVTQAQLRECGNFLVDIHGQHAHQLLLKPSAQRELLDAHAGLEPQARAVAEAWRHWQTVRRQREEFERDASRVEVERERLQWQFDELSRLAPRAGEWDEVSAEHRRLSHAASLIEGAQGASAVLADEEGAARDLIGQALGKLQPLAAIDPALANAVQALTDADSAIGDAVSTLHAYLARIDVDPARLAELDARMDALHSTARKYRVKPEELPAEFERIEARLREMGESADAEALARREAEALAAFVKPARALGAARRKAGELLSREVSEAMQTLAMVGGSFDVRFAERAEAEGTSHGLEDVEFYVSGHAGVALRPLAKVASGGELARISLAIAAIATGATAPPTLIFDEVDTGIGGAVAEVVGKLLQGLGTQRQVLCVTHLPQVAAKGDTHFAVAKATHEGQTVSQVTPLDAHARVEEIARMLGGVEITPATRRAARELIAR</sequence>
<keyword evidence="4" id="KW-0547">Nucleotide-binding</keyword>
<evidence type="ECO:0000256" key="6">
    <source>
        <dbReference type="ARBA" id="ARBA00022840"/>
    </source>
</evidence>
<dbReference type="InterPro" id="IPR003395">
    <property type="entry name" value="RecF/RecN/SMC_N"/>
</dbReference>
<evidence type="ECO:0000256" key="9">
    <source>
        <dbReference type="PIRNR" id="PIRNR003128"/>
    </source>
</evidence>
<protein>
    <recommendedName>
        <fullName evidence="3 9">DNA repair protein RecN</fullName>
    </recommendedName>
    <alternativeName>
        <fullName evidence="8 9">Recombination protein N</fullName>
    </alternativeName>
</protein>
<evidence type="ECO:0000256" key="2">
    <source>
        <dbReference type="ARBA" id="ARBA00009441"/>
    </source>
</evidence>
<evidence type="ECO:0000313" key="12">
    <source>
        <dbReference type="RefSeq" id="WP_028312627.1"/>
    </source>
</evidence>
<name>A0A8B6X664_9BURK</name>